<dbReference type="Proteomes" id="UP001244207">
    <property type="component" value="Unassembled WGS sequence"/>
</dbReference>
<gene>
    <name evidence="1" type="ORF">BDZ83DRAFT_755673</name>
</gene>
<dbReference type="AlphaFoldDB" id="A0AAD8XDP7"/>
<keyword evidence="2" id="KW-1185">Reference proteome</keyword>
<evidence type="ECO:0000313" key="1">
    <source>
        <dbReference type="EMBL" id="KAK1717481.1"/>
    </source>
</evidence>
<organism evidence="1 2">
    <name type="scientific">Glomerella acutata</name>
    <name type="common">Colletotrichum acutatum</name>
    <dbReference type="NCBI Taxonomy" id="27357"/>
    <lineage>
        <taxon>Eukaryota</taxon>
        <taxon>Fungi</taxon>
        <taxon>Dikarya</taxon>
        <taxon>Ascomycota</taxon>
        <taxon>Pezizomycotina</taxon>
        <taxon>Sordariomycetes</taxon>
        <taxon>Hypocreomycetidae</taxon>
        <taxon>Glomerellales</taxon>
        <taxon>Glomerellaceae</taxon>
        <taxon>Colletotrichum</taxon>
        <taxon>Colletotrichum acutatum species complex</taxon>
    </lineage>
</organism>
<dbReference type="GeneID" id="85398544"/>
<proteinExistence type="predicted"/>
<reference evidence="1" key="1">
    <citation type="submission" date="2021-12" db="EMBL/GenBank/DDBJ databases">
        <title>Comparative genomics, transcriptomics and evolutionary studies reveal genomic signatures of adaptation to plant cell wall in hemibiotrophic fungi.</title>
        <authorList>
            <consortium name="DOE Joint Genome Institute"/>
            <person name="Baroncelli R."/>
            <person name="Diaz J.F."/>
            <person name="Benocci T."/>
            <person name="Peng M."/>
            <person name="Battaglia E."/>
            <person name="Haridas S."/>
            <person name="Andreopoulos W."/>
            <person name="Labutti K."/>
            <person name="Pangilinan J."/>
            <person name="Floch G.L."/>
            <person name="Makela M.R."/>
            <person name="Henrissat B."/>
            <person name="Grigoriev I.V."/>
            <person name="Crouch J.A."/>
            <person name="De Vries R.P."/>
            <person name="Sukno S.A."/>
            <person name="Thon M.R."/>
        </authorList>
    </citation>
    <scope>NUCLEOTIDE SEQUENCE</scope>
    <source>
        <strain evidence="1">CBS 112980</strain>
    </source>
</reference>
<accession>A0AAD8XDP7</accession>
<evidence type="ECO:0000313" key="2">
    <source>
        <dbReference type="Proteomes" id="UP001244207"/>
    </source>
</evidence>
<protein>
    <submittedName>
        <fullName evidence="1">Uncharacterized protein</fullName>
    </submittedName>
</protein>
<name>A0AAD8XDP7_GLOAC</name>
<dbReference type="EMBL" id="JAHMHS010000106">
    <property type="protein sequence ID" value="KAK1717481.1"/>
    <property type="molecule type" value="Genomic_DNA"/>
</dbReference>
<dbReference type="RefSeq" id="XP_060360968.1">
    <property type="nucleotide sequence ID" value="XM_060514646.1"/>
</dbReference>
<sequence length="103" mass="12288">MATVTGVVGLVCKFRFRLPLNRYQKGLRDDKLFINRYLAQIVALEKKKVESESREATTVQKNHRLRMLRDATVIHKNDIAWQLEDKRVIYQLYDAIEDSHREW</sequence>
<comment type="caution">
    <text evidence="1">The sequence shown here is derived from an EMBL/GenBank/DDBJ whole genome shotgun (WGS) entry which is preliminary data.</text>
</comment>